<dbReference type="EMBL" id="VDCS01000018">
    <property type="protein sequence ID" value="TNJ41535.1"/>
    <property type="molecule type" value="Genomic_DNA"/>
</dbReference>
<dbReference type="Proteomes" id="UP000308713">
    <property type="component" value="Unassembled WGS sequence"/>
</dbReference>
<dbReference type="PROSITE" id="PS51257">
    <property type="entry name" value="PROKAR_LIPOPROTEIN"/>
    <property type="match status" value="1"/>
</dbReference>
<sequence length="236" mass="25992">MMKFLKYTFGLSIIISLAIACSGGSDDGGSPPEPKNNAPFKVTSLTFPENDMLCTSNTVEFTWDAATDPDGDKVSYILEISKDSGFGAIDQSVNSNTSSKSVSLEKGIIYFWRVKVKDTKGLESEYSSVFRFYTEGEPLTNHIPFPAQPINPADGETINGNSITLEWEATDIDNDPLTYDVYVDTVNPPTQKIGDNQSNNTTNVNLNPASTYYWKIVTKDDKDGQSIGQVWSFMTN</sequence>
<evidence type="ECO:0000256" key="1">
    <source>
        <dbReference type="SAM" id="SignalP"/>
    </source>
</evidence>
<dbReference type="OrthoDB" id="789771at2"/>
<dbReference type="Gene3D" id="2.60.40.10">
    <property type="entry name" value="Immunoglobulins"/>
    <property type="match status" value="2"/>
</dbReference>
<proteinExistence type="predicted"/>
<reference evidence="3 4" key="1">
    <citation type="submission" date="2019-05" db="EMBL/GenBank/DDBJ databases">
        <title>Tamlana fucoidanivorans sp. nov., isolated from the surface of algae collected from Fujian province in China.</title>
        <authorList>
            <person name="Li J."/>
        </authorList>
    </citation>
    <scope>NUCLEOTIDE SEQUENCE [LARGE SCALE GENOMIC DNA]</scope>
    <source>
        <strain evidence="3 4">CW2-9</strain>
    </source>
</reference>
<feature type="chain" id="PRO_5022852493" description="Fibronectin type-III domain-containing protein" evidence="1">
    <location>
        <begin position="21"/>
        <end position="236"/>
    </location>
</feature>
<accession>A0A5C4SDP9</accession>
<dbReference type="SUPFAM" id="SSF49265">
    <property type="entry name" value="Fibronectin type III"/>
    <property type="match status" value="1"/>
</dbReference>
<organism evidence="3 4">
    <name type="scientific">Allotamlana fucoidanivorans</name>
    <dbReference type="NCBI Taxonomy" id="2583814"/>
    <lineage>
        <taxon>Bacteria</taxon>
        <taxon>Pseudomonadati</taxon>
        <taxon>Bacteroidota</taxon>
        <taxon>Flavobacteriia</taxon>
        <taxon>Flavobacteriales</taxon>
        <taxon>Flavobacteriaceae</taxon>
        <taxon>Allotamlana</taxon>
    </lineage>
</organism>
<evidence type="ECO:0000313" key="3">
    <source>
        <dbReference type="EMBL" id="TNJ41535.1"/>
    </source>
</evidence>
<evidence type="ECO:0000259" key="2">
    <source>
        <dbReference type="PROSITE" id="PS50853"/>
    </source>
</evidence>
<dbReference type="PROSITE" id="PS50853">
    <property type="entry name" value="FN3"/>
    <property type="match status" value="1"/>
</dbReference>
<comment type="caution">
    <text evidence="3">The sequence shown here is derived from an EMBL/GenBank/DDBJ whole genome shotgun (WGS) entry which is preliminary data.</text>
</comment>
<keyword evidence="1" id="KW-0732">Signal</keyword>
<dbReference type="AlphaFoldDB" id="A0A5C4SDP9"/>
<dbReference type="RefSeq" id="WP_139698731.1">
    <property type="nucleotide sequence ID" value="NZ_CP074074.1"/>
</dbReference>
<feature type="domain" description="Fibronectin type-III" evidence="2">
    <location>
        <begin position="41"/>
        <end position="137"/>
    </location>
</feature>
<dbReference type="CDD" id="cd00063">
    <property type="entry name" value="FN3"/>
    <property type="match status" value="1"/>
</dbReference>
<dbReference type="InterPro" id="IPR003961">
    <property type="entry name" value="FN3_dom"/>
</dbReference>
<gene>
    <name evidence="3" type="ORF">FGF67_15785</name>
</gene>
<feature type="signal peptide" evidence="1">
    <location>
        <begin position="1"/>
        <end position="20"/>
    </location>
</feature>
<keyword evidence="4" id="KW-1185">Reference proteome</keyword>
<dbReference type="InterPro" id="IPR013783">
    <property type="entry name" value="Ig-like_fold"/>
</dbReference>
<dbReference type="InterPro" id="IPR036116">
    <property type="entry name" value="FN3_sf"/>
</dbReference>
<evidence type="ECO:0000313" key="4">
    <source>
        <dbReference type="Proteomes" id="UP000308713"/>
    </source>
</evidence>
<protein>
    <recommendedName>
        <fullName evidence="2">Fibronectin type-III domain-containing protein</fullName>
    </recommendedName>
</protein>
<name>A0A5C4SDP9_9FLAO</name>